<reference evidence="5 6" key="1">
    <citation type="journal article" date="2021" name="Microbiol. Spectr.">
        <title>A Single Bacterium Capable of Oxidation and Reduction of Iron at Circumneutral pH.</title>
        <authorList>
            <person name="Kato S."/>
            <person name="Ohkuma M."/>
        </authorList>
    </citation>
    <scope>NUCLEOTIDE SEQUENCE [LARGE SCALE GENOMIC DNA]</scope>
    <source>
        <strain evidence="5 6">MIZ03</strain>
    </source>
</reference>
<keyword evidence="1" id="KW-1003">Cell membrane</keyword>
<dbReference type="InterPro" id="IPR003593">
    <property type="entry name" value="AAA+_ATPase"/>
</dbReference>
<dbReference type="PROSITE" id="PS50893">
    <property type="entry name" value="ABC_TRANSPORTER_2"/>
    <property type="match status" value="1"/>
</dbReference>
<feature type="domain" description="ABC transporter" evidence="4">
    <location>
        <begin position="2"/>
        <end position="228"/>
    </location>
</feature>
<evidence type="ECO:0000259" key="4">
    <source>
        <dbReference type="PROSITE" id="PS50893"/>
    </source>
</evidence>
<keyword evidence="2" id="KW-0547">Nucleotide-binding</keyword>
<keyword evidence="6" id="KW-1185">Reference proteome</keyword>
<evidence type="ECO:0000313" key="6">
    <source>
        <dbReference type="Proteomes" id="UP000824366"/>
    </source>
</evidence>
<evidence type="ECO:0000256" key="2">
    <source>
        <dbReference type="ARBA" id="ARBA00022741"/>
    </source>
</evidence>
<dbReference type="GO" id="GO:0005524">
    <property type="term" value="F:ATP binding"/>
    <property type="evidence" value="ECO:0007669"/>
    <property type="project" value="UniProtKB-KW"/>
</dbReference>
<dbReference type="Proteomes" id="UP000824366">
    <property type="component" value="Chromosome"/>
</dbReference>
<name>A0ABM7MKG2_9BURK</name>
<gene>
    <name evidence="5" type="ORF">MIZ03_1637</name>
</gene>
<dbReference type="InterPro" id="IPR015854">
    <property type="entry name" value="ABC_transpr_LolD-like"/>
</dbReference>
<dbReference type="SMART" id="SM00382">
    <property type="entry name" value="AAA"/>
    <property type="match status" value="1"/>
</dbReference>
<evidence type="ECO:0000313" key="5">
    <source>
        <dbReference type="EMBL" id="BCO26752.1"/>
    </source>
</evidence>
<keyword evidence="1" id="KW-0472">Membrane</keyword>
<sequence length="229" mass="23782">MISSYGLTYRYPAGVELRFPDVAVPQGTVLLLSGPSGCGKSTWLALVAGLVRPTAGQLTVAGQALNALDSVAADAWRAGAIGFLPQKLHLSAALSVTQNLALAQWASGQAEDPVAIRTALAALGVAELAQRKPAQLSGGQAQRVALARAVLLKPRVILADEPTASLDDEAALDAVHLLLSTAQAQQATLVIATHDARVAALLAPVLPESNRLYHLQLQRPGSTPERAQC</sequence>
<evidence type="ECO:0000256" key="3">
    <source>
        <dbReference type="ARBA" id="ARBA00022840"/>
    </source>
</evidence>
<dbReference type="Pfam" id="PF00005">
    <property type="entry name" value="ABC_tran"/>
    <property type="match status" value="1"/>
</dbReference>
<dbReference type="InterPro" id="IPR027417">
    <property type="entry name" value="P-loop_NTPase"/>
</dbReference>
<proteinExistence type="predicted"/>
<dbReference type="RefSeq" id="WP_223910703.1">
    <property type="nucleotide sequence ID" value="NZ_AP024238.1"/>
</dbReference>
<dbReference type="Gene3D" id="3.40.50.300">
    <property type="entry name" value="P-loop containing nucleotide triphosphate hydrolases"/>
    <property type="match status" value="1"/>
</dbReference>
<dbReference type="PROSITE" id="PS00211">
    <property type="entry name" value="ABC_TRANSPORTER_1"/>
    <property type="match status" value="1"/>
</dbReference>
<dbReference type="PANTHER" id="PTHR24220">
    <property type="entry name" value="IMPORT ATP-BINDING PROTEIN"/>
    <property type="match status" value="1"/>
</dbReference>
<dbReference type="InterPro" id="IPR017871">
    <property type="entry name" value="ABC_transporter-like_CS"/>
</dbReference>
<accession>A0ABM7MKG2</accession>
<organism evidence="5 6">
    <name type="scientific">Rhodoferax lithotrophicus</name>
    <dbReference type="NCBI Taxonomy" id="2798804"/>
    <lineage>
        <taxon>Bacteria</taxon>
        <taxon>Pseudomonadati</taxon>
        <taxon>Pseudomonadota</taxon>
        <taxon>Betaproteobacteria</taxon>
        <taxon>Burkholderiales</taxon>
        <taxon>Comamonadaceae</taxon>
        <taxon>Rhodoferax</taxon>
    </lineage>
</organism>
<dbReference type="SUPFAM" id="SSF52540">
    <property type="entry name" value="P-loop containing nucleoside triphosphate hydrolases"/>
    <property type="match status" value="1"/>
</dbReference>
<dbReference type="EMBL" id="AP024238">
    <property type="protein sequence ID" value="BCO26752.1"/>
    <property type="molecule type" value="Genomic_DNA"/>
</dbReference>
<dbReference type="InterPro" id="IPR003439">
    <property type="entry name" value="ABC_transporter-like_ATP-bd"/>
</dbReference>
<evidence type="ECO:0000256" key="1">
    <source>
        <dbReference type="ARBA" id="ARBA00022475"/>
    </source>
</evidence>
<protein>
    <submittedName>
        <fullName evidence="5">Vitamin B12 import ATP-binding protein BtuD</fullName>
    </submittedName>
</protein>
<dbReference type="PANTHER" id="PTHR24220:SF685">
    <property type="entry name" value="ABC TRANSPORTER RELATED"/>
    <property type="match status" value="1"/>
</dbReference>
<keyword evidence="3 5" id="KW-0067">ATP-binding</keyword>